<keyword evidence="3" id="KW-1185">Reference proteome</keyword>
<evidence type="ECO:0000313" key="2">
    <source>
        <dbReference type="EMBL" id="EYC17124.1"/>
    </source>
</evidence>
<dbReference type="EMBL" id="JARK01001367">
    <property type="protein sequence ID" value="EYC17124.1"/>
    <property type="molecule type" value="Genomic_DNA"/>
</dbReference>
<sequence>MLDVEFQAFLGLALLLQSSLQENSLSRAISDEITADQTTRSFVVRMEIQSLFYKSTGGISHGCFWDVV</sequence>
<accession>A0A016UP10</accession>
<dbReference type="AlphaFoldDB" id="A0A016UP10"/>
<feature type="signal peptide" evidence="1">
    <location>
        <begin position="1"/>
        <end position="21"/>
    </location>
</feature>
<reference evidence="3" key="1">
    <citation type="journal article" date="2015" name="Nat. Genet.">
        <title>The genome and transcriptome of the zoonotic hookworm Ancylostoma ceylanicum identify infection-specific gene families.</title>
        <authorList>
            <person name="Schwarz E.M."/>
            <person name="Hu Y."/>
            <person name="Antoshechkin I."/>
            <person name="Miller M.M."/>
            <person name="Sternberg P.W."/>
            <person name="Aroian R.V."/>
        </authorList>
    </citation>
    <scope>NUCLEOTIDE SEQUENCE</scope>
    <source>
        <strain evidence="3">HY135</strain>
    </source>
</reference>
<feature type="chain" id="PRO_5001488467" description="Secreted protein" evidence="1">
    <location>
        <begin position="22"/>
        <end position="68"/>
    </location>
</feature>
<evidence type="ECO:0008006" key="4">
    <source>
        <dbReference type="Google" id="ProtNLM"/>
    </source>
</evidence>
<comment type="caution">
    <text evidence="2">The sequence shown here is derived from an EMBL/GenBank/DDBJ whole genome shotgun (WGS) entry which is preliminary data.</text>
</comment>
<name>A0A016UP10_9BILA</name>
<proteinExistence type="predicted"/>
<evidence type="ECO:0000256" key="1">
    <source>
        <dbReference type="SAM" id="SignalP"/>
    </source>
</evidence>
<organism evidence="2 3">
    <name type="scientific">Ancylostoma ceylanicum</name>
    <dbReference type="NCBI Taxonomy" id="53326"/>
    <lineage>
        <taxon>Eukaryota</taxon>
        <taxon>Metazoa</taxon>
        <taxon>Ecdysozoa</taxon>
        <taxon>Nematoda</taxon>
        <taxon>Chromadorea</taxon>
        <taxon>Rhabditida</taxon>
        <taxon>Rhabditina</taxon>
        <taxon>Rhabditomorpha</taxon>
        <taxon>Strongyloidea</taxon>
        <taxon>Ancylostomatidae</taxon>
        <taxon>Ancylostomatinae</taxon>
        <taxon>Ancylostoma</taxon>
    </lineage>
</organism>
<keyword evidence="1" id="KW-0732">Signal</keyword>
<protein>
    <recommendedName>
        <fullName evidence="4">Secreted protein</fullName>
    </recommendedName>
</protein>
<gene>
    <name evidence="2" type="primary">Acey_s0031.g2287</name>
    <name evidence="2" type="ORF">Y032_0031g2287</name>
</gene>
<evidence type="ECO:0000313" key="3">
    <source>
        <dbReference type="Proteomes" id="UP000024635"/>
    </source>
</evidence>
<dbReference type="Proteomes" id="UP000024635">
    <property type="component" value="Unassembled WGS sequence"/>
</dbReference>